<keyword evidence="3 5" id="KW-1133">Transmembrane helix</keyword>
<dbReference type="PIRSF" id="PIRSF006648">
    <property type="entry name" value="DrrB"/>
    <property type="match status" value="1"/>
</dbReference>
<dbReference type="GO" id="GO:0140359">
    <property type="term" value="F:ABC-type transporter activity"/>
    <property type="evidence" value="ECO:0007669"/>
    <property type="project" value="InterPro"/>
</dbReference>
<evidence type="ECO:0000313" key="8">
    <source>
        <dbReference type="Proteomes" id="UP000294558"/>
    </source>
</evidence>
<dbReference type="RefSeq" id="WP_133868199.1">
    <property type="nucleotide sequence ID" value="NZ_SOAU01000001.1"/>
</dbReference>
<evidence type="ECO:0000256" key="5">
    <source>
        <dbReference type="RuleBase" id="RU361157"/>
    </source>
</evidence>
<dbReference type="PANTHER" id="PTHR43229">
    <property type="entry name" value="NODULATION PROTEIN J"/>
    <property type="match status" value="1"/>
</dbReference>
<evidence type="ECO:0000259" key="6">
    <source>
        <dbReference type="PROSITE" id="PS51012"/>
    </source>
</evidence>
<gene>
    <name evidence="7" type="ORF">BDK89_1351</name>
</gene>
<feature type="transmembrane region" description="Helical" evidence="5">
    <location>
        <begin position="37"/>
        <end position="56"/>
    </location>
</feature>
<feature type="transmembrane region" description="Helical" evidence="5">
    <location>
        <begin position="181"/>
        <end position="201"/>
    </location>
</feature>
<evidence type="ECO:0000256" key="4">
    <source>
        <dbReference type="ARBA" id="ARBA00023136"/>
    </source>
</evidence>
<protein>
    <recommendedName>
        <fullName evidence="5">Transport permease protein</fullName>
    </recommendedName>
</protein>
<proteinExistence type="inferred from homology"/>
<feature type="transmembrane region" description="Helical" evidence="5">
    <location>
        <begin position="76"/>
        <end position="95"/>
    </location>
</feature>
<reference evidence="7 8" key="1">
    <citation type="submission" date="2019-03" db="EMBL/GenBank/DDBJ databases">
        <title>Sequencing the genomes of 1000 actinobacteria strains.</title>
        <authorList>
            <person name="Klenk H.-P."/>
        </authorList>
    </citation>
    <scope>NUCLEOTIDE SEQUENCE [LARGE SCALE GENOMIC DNA]</scope>
    <source>
        <strain evidence="7 8">DSM 18936</strain>
    </source>
</reference>
<organism evidence="7 8">
    <name type="scientific">Ilumatobacter fluminis</name>
    <dbReference type="NCBI Taxonomy" id="467091"/>
    <lineage>
        <taxon>Bacteria</taxon>
        <taxon>Bacillati</taxon>
        <taxon>Actinomycetota</taxon>
        <taxon>Acidimicrobiia</taxon>
        <taxon>Acidimicrobiales</taxon>
        <taxon>Ilumatobacteraceae</taxon>
        <taxon>Ilumatobacter</taxon>
    </lineage>
</organism>
<feature type="domain" description="ABC transmembrane type-2" evidence="6">
    <location>
        <begin position="34"/>
        <end position="263"/>
    </location>
</feature>
<dbReference type="InterPro" id="IPR051784">
    <property type="entry name" value="Nod_factor_ABC_transporter"/>
</dbReference>
<dbReference type="OrthoDB" id="9255971at2"/>
<evidence type="ECO:0000256" key="2">
    <source>
        <dbReference type="ARBA" id="ARBA00022692"/>
    </source>
</evidence>
<evidence type="ECO:0000313" key="7">
    <source>
        <dbReference type="EMBL" id="TDT15773.1"/>
    </source>
</evidence>
<name>A0A4R7I013_9ACTN</name>
<dbReference type="GO" id="GO:0043190">
    <property type="term" value="C:ATP-binding cassette (ABC) transporter complex"/>
    <property type="evidence" value="ECO:0007669"/>
    <property type="project" value="InterPro"/>
</dbReference>
<dbReference type="InterPro" id="IPR013525">
    <property type="entry name" value="ABC2_TM"/>
</dbReference>
<dbReference type="AlphaFoldDB" id="A0A4R7I013"/>
<sequence>MTAISTTPSTIRARPTGFVHDVTTIAGRALRAVPRDLEAVIPPVFIAIFFFVVNIATLERLTEGAIGGFDYTAFQMPTAILLGVTGVSRAPALVLDVQNGYFDRLLMTPMKRSAILLGHLVADVFVAACLTVPILVLGLILGAGFETGVIGVVVFISAAAFWSLAFAGFGYAVALKTGNPAAVQSMFLLFFPFLFLTTSYVPREQLSGWLDVVATFNPVTYILEGMRALAIDGWTVDVLWAVVAIVAVGALSMSMCMAALRGRVRRG</sequence>
<evidence type="ECO:0000256" key="1">
    <source>
        <dbReference type="ARBA" id="ARBA00004141"/>
    </source>
</evidence>
<keyword evidence="8" id="KW-1185">Reference proteome</keyword>
<dbReference type="Proteomes" id="UP000294558">
    <property type="component" value="Unassembled WGS sequence"/>
</dbReference>
<evidence type="ECO:0000256" key="3">
    <source>
        <dbReference type="ARBA" id="ARBA00022989"/>
    </source>
</evidence>
<dbReference type="InterPro" id="IPR047817">
    <property type="entry name" value="ABC2_TM_bact-type"/>
</dbReference>
<dbReference type="InterPro" id="IPR000412">
    <property type="entry name" value="ABC_2_transport"/>
</dbReference>
<keyword evidence="2 5" id="KW-0812">Transmembrane</keyword>
<comment type="caution">
    <text evidence="7">The sequence shown here is derived from an EMBL/GenBank/DDBJ whole genome shotgun (WGS) entry which is preliminary data.</text>
</comment>
<comment type="similarity">
    <text evidence="5">Belongs to the ABC-2 integral membrane protein family.</text>
</comment>
<feature type="transmembrane region" description="Helical" evidence="5">
    <location>
        <begin position="149"/>
        <end position="174"/>
    </location>
</feature>
<dbReference type="PROSITE" id="PS51012">
    <property type="entry name" value="ABC_TM2"/>
    <property type="match status" value="1"/>
</dbReference>
<comment type="subcellular location">
    <subcellularLocation>
        <location evidence="5">Cell membrane</location>
        <topology evidence="5">Multi-pass membrane protein</topology>
    </subcellularLocation>
    <subcellularLocation>
        <location evidence="1">Membrane</location>
        <topology evidence="1">Multi-pass membrane protein</topology>
    </subcellularLocation>
</comment>
<keyword evidence="4 5" id="KW-0472">Membrane</keyword>
<keyword evidence="5" id="KW-0813">Transport</keyword>
<dbReference type="EMBL" id="SOAU01000001">
    <property type="protein sequence ID" value="TDT15773.1"/>
    <property type="molecule type" value="Genomic_DNA"/>
</dbReference>
<accession>A0A4R7I013</accession>
<dbReference type="Pfam" id="PF01061">
    <property type="entry name" value="ABC2_membrane"/>
    <property type="match status" value="1"/>
</dbReference>
<feature type="transmembrane region" description="Helical" evidence="5">
    <location>
        <begin position="238"/>
        <end position="260"/>
    </location>
</feature>
<dbReference type="PANTHER" id="PTHR43229:SF2">
    <property type="entry name" value="NODULATION PROTEIN J"/>
    <property type="match status" value="1"/>
</dbReference>
<feature type="transmembrane region" description="Helical" evidence="5">
    <location>
        <begin position="116"/>
        <end position="143"/>
    </location>
</feature>
<keyword evidence="5" id="KW-1003">Cell membrane</keyword>